<dbReference type="InterPro" id="IPR029063">
    <property type="entry name" value="SAM-dependent_MTases_sf"/>
</dbReference>
<evidence type="ECO:0000313" key="4">
    <source>
        <dbReference type="Proteomes" id="UP000321363"/>
    </source>
</evidence>
<dbReference type="SUPFAM" id="SSF53335">
    <property type="entry name" value="S-adenosyl-L-methionine-dependent methyltransferases"/>
    <property type="match status" value="1"/>
</dbReference>
<organism evidence="3 4">
    <name type="scientific">Metabacillus litoralis</name>
    <dbReference type="NCBI Taxonomy" id="152268"/>
    <lineage>
        <taxon>Bacteria</taxon>
        <taxon>Bacillati</taxon>
        <taxon>Bacillota</taxon>
        <taxon>Bacilli</taxon>
        <taxon>Bacillales</taxon>
        <taxon>Bacillaceae</taxon>
        <taxon>Metabacillus</taxon>
    </lineage>
</organism>
<feature type="coiled-coil region" evidence="1">
    <location>
        <begin position="232"/>
        <end position="277"/>
    </location>
</feature>
<protein>
    <submittedName>
        <fullName evidence="3">Methyltransferase domain-containing protein</fullName>
    </submittedName>
</protein>
<proteinExistence type="predicted"/>
<keyword evidence="1" id="KW-0175">Coiled coil</keyword>
<dbReference type="CDD" id="cd02440">
    <property type="entry name" value="AdoMet_MTases"/>
    <property type="match status" value="1"/>
</dbReference>
<dbReference type="Gene3D" id="3.40.50.150">
    <property type="entry name" value="Vaccinia Virus protein VP39"/>
    <property type="match status" value="1"/>
</dbReference>
<name>A0A5C6W545_9BACI</name>
<evidence type="ECO:0000256" key="1">
    <source>
        <dbReference type="SAM" id="Coils"/>
    </source>
</evidence>
<keyword evidence="4" id="KW-1185">Reference proteome</keyword>
<comment type="caution">
    <text evidence="3">The sequence shown here is derived from an EMBL/GenBank/DDBJ whole genome shotgun (WGS) entry which is preliminary data.</text>
</comment>
<evidence type="ECO:0000313" key="3">
    <source>
        <dbReference type="EMBL" id="TXC90944.1"/>
    </source>
</evidence>
<dbReference type="GO" id="GO:0008168">
    <property type="term" value="F:methyltransferase activity"/>
    <property type="evidence" value="ECO:0007669"/>
    <property type="project" value="UniProtKB-KW"/>
</dbReference>
<dbReference type="PANTHER" id="PTHR43861">
    <property type="entry name" value="TRANS-ACONITATE 2-METHYLTRANSFERASE-RELATED"/>
    <property type="match status" value="1"/>
</dbReference>
<dbReference type="InterPro" id="IPR025714">
    <property type="entry name" value="Methyltranfer_dom"/>
</dbReference>
<keyword evidence="3" id="KW-0808">Transferase</keyword>
<keyword evidence="3" id="KW-0489">Methyltransferase</keyword>
<dbReference type="GO" id="GO:0032259">
    <property type="term" value="P:methylation"/>
    <property type="evidence" value="ECO:0007669"/>
    <property type="project" value="UniProtKB-KW"/>
</dbReference>
<evidence type="ECO:0000259" key="2">
    <source>
        <dbReference type="Pfam" id="PF13847"/>
    </source>
</evidence>
<accession>A0A5C6W545</accession>
<sequence length="350" mass="40284">MEIGVYVVKKPIDRVNEAYSDVLGNAFGEKVRKRINWICSKVKGPNVLDVGCSQGIVSILLAREGKNVLGIDLLPEAIEYAKEELDKEAPPTKELVYFENANFITYPYGERKFDTIIFGEILEHLTDPKEFLIHAKNILSSNGRIIVTVPFGINDYFDHKGTYYLGDVLELADGDLKITEIKFFGKWIGAIFKKNPEEFVTLDSNLMREAEKAFEKIERKGIEQKLDQNRELATLKNLIKEKDVQIKELEELKANSVNQLTTEIDRLKEITENSTLEDRKRLESATNALIEEKKSKVILQQELIDTYKYEEKLIKSYKKLSKKYNALSKSKLGILAVKYWQFKKSLFRGK</sequence>
<feature type="domain" description="Methyltransferase" evidence="2">
    <location>
        <begin position="43"/>
        <end position="148"/>
    </location>
</feature>
<gene>
    <name evidence="3" type="ORF">FS935_08535</name>
</gene>
<dbReference type="EMBL" id="VOQF01000005">
    <property type="protein sequence ID" value="TXC90944.1"/>
    <property type="molecule type" value="Genomic_DNA"/>
</dbReference>
<dbReference type="Pfam" id="PF13847">
    <property type="entry name" value="Methyltransf_31"/>
    <property type="match status" value="1"/>
</dbReference>
<reference evidence="3 4" key="1">
    <citation type="journal article" date="2005" name="Int. J. Syst. Evol. Microbiol.">
        <title>Bacillus litoralis sp. nov., isolated from a tidal flat of the Yellow Sea in Korea.</title>
        <authorList>
            <person name="Yoon J.H."/>
            <person name="Oh T.K."/>
        </authorList>
    </citation>
    <scope>NUCLEOTIDE SEQUENCE [LARGE SCALE GENOMIC DNA]</scope>
    <source>
        <strain evidence="3 4">SW-211</strain>
    </source>
</reference>
<dbReference type="Proteomes" id="UP000321363">
    <property type="component" value="Unassembled WGS sequence"/>
</dbReference>
<dbReference type="AlphaFoldDB" id="A0A5C6W545"/>